<evidence type="ECO:0000259" key="1">
    <source>
        <dbReference type="PROSITE" id="PS50995"/>
    </source>
</evidence>
<dbReference type="Proteomes" id="UP000432464">
    <property type="component" value="Unassembled WGS sequence"/>
</dbReference>
<dbReference type="InterPro" id="IPR039422">
    <property type="entry name" value="MarR/SlyA-like"/>
</dbReference>
<organism evidence="2 3">
    <name type="scientific">Nocardia aurantiaca</name>
    <dbReference type="NCBI Taxonomy" id="2675850"/>
    <lineage>
        <taxon>Bacteria</taxon>
        <taxon>Bacillati</taxon>
        <taxon>Actinomycetota</taxon>
        <taxon>Actinomycetes</taxon>
        <taxon>Mycobacteriales</taxon>
        <taxon>Nocardiaceae</taxon>
        <taxon>Nocardia</taxon>
    </lineage>
</organism>
<keyword evidence="3" id="KW-1185">Reference proteome</keyword>
<dbReference type="GO" id="GO:0006950">
    <property type="term" value="P:response to stress"/>
    <property type="evidence" value="ECO:0007669"/>
    <property type="project" value="TreeGrafter"/>
</dbReference>
<name>A0A6I3LBN3_9NOCA</name>
<dbReference type="SUPFAM" id="SSF46785">
    <property type="entry name" value="Winged helix' DNA-binding domain"/>
    <property type="match status" value="1"/>
</dbReference>
<proteinExistence type="predicted"/>
<reference evidence="2 3" key="1">
    <citation type="submission" date="2019-11" db="EMBL/GenBank/DDBJ databases">
        <title>Nocardia sp. nov. CT2-14 isolated from soil.</title>
        <authorList>
            <person name="Kanchanasin P."/>
            <person name="Tanasupawat S."/>
            <person name="Yuki M."/>
            <person name="Kudo T."/>
        </authorList>
    </citation>
    <scope>NUCLEOTIDE SEQUENCE [LARGE SCALE GENOMIC DNA]</scope>
    <source>
        <strain evidence="2 3">CT2-14</strain>
    </source>
</reference>
<evidence type="ECO:0000313" key="3">
    <source>
        <dbReference type="Proteomes" id="UP000432464"/>
    </source>
</evidence>
<dbReference type="PANTHER" id="PTHR33164">
    <property type="entry name" value="TRANSCRIPTIONAL REGULATOR, MARR FAMILY"/>
    <property type="match status" value="1"/>
</dbReference>
<dbReference type="InterPro" id="IPR036390">
    <property type="entry name" value="WH_DNA-bd_sf"/>
</dbReference>
<dbReference type="SMART" id="SM00347">
    <property type="entry name" value="HTH_MARR"/>
    <property type="match status" value="1"/>
</dbReference>
<dbReference type="Gene3D" id="1.10.10.10">
    <property type="entry name" value="Winged helix-like DNA-binding domain superfamily/Winged helix DNA-binding domain"/>
    <property type="match status" value="1"/>
</dbReference>
<comment type="caution">
    <text evidence="2">The sequence shown here is derived from an EMBL/GenBank/DDBJ whole genome shotgun (WGS) entry which is preliminary data.</text>
</comment>
<dbReference type="PROSITE" id="PS50995">
    <property type="entry name" value="HTH_MARR_2"/>
    <property type="match status" value="1"/>
</dbReference>
<dbReference type="GO" id="GO:0003700">
    <property type="term" value="F:DNA-binding transcription factor activity"/>
    <property type="evidence" value="ECO:0007669"/>
    <property type="project" value="InterPro"/>
</dbReference>
<feature type="domain" description="HTH marR-type" evidence="1">
    <location>
        <begin position="11"/>
        <end position="147"/>
    </location>
</feature>
<dbReference type="EMBL" id="WMBB01000029">
    <property type="protein sequence ID" value="MTE17516.1"/>
    <property type="molecule type" value="Genomic_DNA"/>
</dbReference>
<dbReference type="AlphaFoldDB" id="A0A6I3LBN3"/>
<protein>
    <submittedName>
        <fullName evidence="2">MarR family transcriptional regulator</fullName>
    </submittedName>
</protein>
<dbReference type="InterPro" id="IPR000835">
    <property type="entry name" value="HTH_MarR-typ"/>
</dbReference>
<evidence type="ECO:0000313" key="2">
    <source>
        <dbReference type="EMBL" id="MTE17516.1"/>
    </source>
</evidence>
<dbReference type="PANTHER" id="PTHR33164:SF99">
    <property type="entry name" value="MARR FAMILY REGULATORY PROTEIN"/>
    <property type="match status" value="1"/>
</dbReference>
<dbReference type="Pfam" id="PF01047">
    <property type="entry name" value="MarR"/>
    <property type="match status" value="1"/>
</dbReference>
<accession>A0A6I3LBN3</accession>
<dbReference type="InterPro" id="IPR036388">
    <property type="entry name" value="WH-like_DNA-bd_sf"/>
</dbReference>
<sequence length="154" mass="17391">MMTPRWLTEAEQDAWLAFLTAASLLERRVGRQLERDSGLSHLQYEILVRLADASDGELRMTELAATLLNSKSKLTYQVDQLEKAGLVTRRTCRQDLRAVYARLTDAGRERLEQAAPGHVDTVREFFIDAFTPDQLAAVAAGFGEVNRRLRESPE</sequence>
<gene>
    <name evidence="2" type="ORF">GLP40_32875</name>
</gene>